<evidence type="ECO:0000313" key="4">
    <source>
        <dbReference type="Proteomes" id="UP001156940"/>
    </source>
</evidence>
<dbReference type="SUPFAM" id="SSF53474">
    <property type="entry name" value="alpha/beta-Hydrolases"/>
    <property type="match status" value="1"/>
</dbReference>
<keyword evidence="1" id="KW-0732">Signal</keyword>
<dbReference type="Proteomes" id="UP001156940">
    <property type="component" value="Unassembled WGS sequence"/>
</dbReference>
<evidence type="ECO:0000259" key="2">
    <source>
        <dbReference type="Pfam" id="PF00326"/>
    </source>
</evidence>
<keyword evidence="4" id="KW-1185">Reference proteome</keyword>
<evidence type="ECO:0000313" key="3">
    <source>
        <dbReference type="EMBL" id="MDH5823717.1"/>
    </source>
</evidence>
<dbReference type="Pfam" id="PF00326">
    <property type="entry name" value="Peptidase_S9"/>
    <property type="match status" value="1"/>
</dbReference>
<organism evidence="3 4">
    <name type="scientific">Luteimonas endophytica</name>
    <dbReference type="NCBI Taxonomy" id="3042023"/>
    <lineage>
        <taxon>Bacteria</taxon>
        <taxon>Pseudomonadati</taxon>
        <taxon>Pseudomonadota</taxon>
        <taxon>Gammaproteobacteria</taxon>
        <taxon>Lysobacterales</taxon>
        <taxon>Lysobacteraceae</taxon>
        <taxon>Luteimonas</taxon>
    </lineage>
</organism>
<accession>A0ABT6JAU0</accession>
<dbReference type="Gene3D" id="3.40.50.1820">
    <property type="entry name" value="alpha/beta hydrolase"/>
    <property type="match status" value="1"/>
</dbReference>
<protein>
    <submittedName>
        <fullName evidence="3">Prolyl oligopeptidase family serine peptidase</fullName>
    </submittedName>
</protein>
<dbReference type="InterPro" id="IPR001375">
    <property type="entry name" value="Peptidase_S9_cat"/>
</dbReference>
<dbReference type="InterPro" id="IPR029058">
    <property type="entry name" value="AB_hydrolase_fold"/>
</dbReference>
<feature type="domain" description="Peptidase S9 prolyl oligopeptidase catalytic" evidence="2">
    <location>
        <begin position="136"/>
        <end position="303"/>
    </location>
</feature>
<proteinExistence type="predicted"/>
<dbReference type="EMBL" id="JARXRM010000035">
    <property type="protein sequence ID" value="MDH5823717.1"/>
    <property type="molecule type" value="Genomic_DNA"/>
</dbReference>
<evidence type="ECO:0000256" key="1">
    <source>
        <dbReference type="SAM" id="SignalP"/>
    </source>
</evidence>
<name>A0ABT6JAU0_9GAMM</name>
<reference evidence="3 4" key="1">
    <citation type="submission" date="2023-04" db="EMBL/GenBank/DDBJ databases">
        <title>Luteimonas endophyticus RD2P54.</title>
        <authorList>
            <person name="Sun J.-Q."/>
        </authorList>
    </citation>
    <scope>NUCLEOTIDE SEQUENCE [LARGE SCALE GENOMIC DNA]</scope>
    <source>
        <strain evidence="3 4">RD2P54</strain>
    </source>
</reference>
<gene>
    <name evidence="3" type="ORF">QFW77_12035</name>
</gene>
<comment type="caution">
    <text evidence="3">The sequence shown here is derived from an EMBL/GenBank/DDBJ whole genome shotgun (WGS) entry which is preliminary data.</text>
</comment>
<dbReference type="PROSITE" id="PS51257">
    <property type="entry name" value="PROKAR_LIPOPROTEIN"/>
    <property type="match status" value="1"/>
</dbReference>
<feature type="signal peptide" evidence="1">
    <location>
        <begin position="1"/>
        <end position="21"/>
    </location>
</feature>
<sequence>MRIPRPIPILSLLLAAGACFAGGGGPQPCPASRADGPETAIVEVSLAGVPAILRVPAAVELAPVLLWHGFGPPRSERELMALLPLDDVPAVKVYLGLPLHGARAPAAGELARRQAEDLASGVFEPVVMAGARELPAVVAALRAAGCARPGAAVGLFGFSAGGAAVFHALAERDVAVSAAVVLNASTGLGASVDAWERATGGSYAWNDRARALAARSDVVSRAADIAAGDPPPALLIAHGAEDAMVAGGHPQAAETALRPYYRGPHATRLQLQVVEGMAHAPAGSAALGALQAEVAAWFSRHLGPAGS</sequence>
<feature type="chain" id="PRO_5046233509" evidence="1">
    <location>
        <begin position="22"/>
        <end position="307"/>
    </location>
</feature>
<dbReference type="RefSeq" id="WP_280574967.1">
    <property type="nucleotide sequence ID" value="NZ_JARXRM010000035.1"/>
</dbReference>